<accession>A0A075JW45</accession>
<dbReference type="PATRIC" id="fig|1217721.7.peg.392"/>
<proteinExistence type="predicted"/>
<dbReference type="Proteomes" id="UP000027987">
    <property type="component" value="Chromosome"/>
</dbReference>
<sequence>MWVDAIRACGDATGIAGEGKAMLKGHLKVAVPMPPPPGDDDLAAWDVTDSTPTGVDFDGADFQPVPGHPNMFSASAAAEFRLTVTATLMPDGSIALGYSRYVDESENKLSS</sequence>
<keyword evidence="2" id="KW-1185">Reference proteome</keyword>
<dbReference type="KEGG" id="dja:HY57_01865"/>
<evidence type="ECO:0000313" key="2">
    <source>
        <dbReference type="Proteomes" id="UP000027987"/>
    </source>
</evidence>
<organism evidence="1 2">
    <name type="scientific">Dyella japonica A8</name>
    <dbReference type="NCBI Taxonomy" id="1217721"/>
    <lineage>
        <taxon>Bacteria</taxon>
        <taxon>Pseudomonadati</taxon>
        <taxon>Pseudomonadota</taxon>
        <taxon>Gammaproteobacteria</taxon>
        <taxon>Lysobacterales</taxon>
        <taxon>Rhodanobacteraceae</taxon>
        <taxon>Dyella</taxon>
    </lineage>
</organism>
<reference evidence="1 2" key="1">
    <citation type="submission" date="2014-07" db="EMBL/GenBank/DDBJ databases">
        <title>Complete Genome Sequence of Dyella japonica Strain A8 Isolated from Malaysian Tropical Soil.</title>
        <authorList>
            <person name="Hui R.K.H."/>
            <person name="Chen J.-W."/>
            <person name="Chan K.-G."/>
            <person name="Leung F.C.C."/>
        </authorList>
    </citation>
    <scope>NUCLEOTIDE SEQUENCE [LARGE SCALE GENOMIC DNA]</scope>
    <source>
        <strain evidence="1 2">A8</strain>
    </source>
</reference>
<name>A0A075JW45_9GAMM</name>
<dbReference type="AlphaFoldDB" id="A0A075JW45"/>
<dbReference type="STRING" id="1217721.HY57_01865"/>
<evidence type="ECO:0000313" key="1">
    <source>
        <dbReference type="EMBL" id="AIF46094.1"/>
    </source>
</evidence>
<dbReference type="HOGENOM" id="CLU_2154365_0_0_6"/>
<protein>
    <submittedName>
        <fullName evidence="1">Uncharacterized protein</fullName>
    </submittedName>
</protein>
<dbReference type="EMBL" id="CP008884">
    <property type="protein sequence ID" value="AIF46094.1"/>
    <property type="molecule type" value="Genomic_DNA"/>
</dbReference>
<gene>
    <name evidence="1" type="ORF">HY57_01865</name>
</gene>